<feature type="compositionally biased region" description="Acidic residues" evidence="1">
    <location>
        <begin position="266"/>
        <end position="279"/>
    </location>
</feature>
<feature type="region of interest" description="Disordered" evidence="1">
    <location>
        <begin position="187"/>
        <end position="291"/>
    </location>
</feature>
<protein>
    <submittedName>
        <fullName evidence="2">LADA_0F10880g1_1</fullName>
    </submittedName>
</protein>
<proteinExistence type="predicted"/>
<dbReference type="AlphaFoldDB" id="A0A1G4JLU3"/>
<dbReference type="Pfam" id="PF07954">
    <property type="entry name" value="DUF1689"/>
    <property type="match status" value="1"/>
</dbReference>
<name>A0A1G4JLU3_9SACH</name>
<evidence type="ECO:0000313" key="3">
    <source>
        <dbReference type="Proteomes" id="UP000190274"/>
    </source>
</evidence>
<dbReference type="InterPro" id="IPR012470">
    <property type="entry name" value="Pup1-like"/>
</dbReference>
<feature type="compositionally biased region" description="Low complexity" evidence="1">
    <location>
        <begin position="244"/>
        <end position="254"/>
    </location>
</feature>
<organism evidence="2 3">
    <name type="scientific">Lachancea dasiensis</name>
    <dbReference type="NCBI Taxonomy" id="1072105"/>
    <lineage>
        <taxon>Eukaryota</taxon>
        <taxon>Fungi</taxon>
        <taxon>Dikarya</taxon>
        <taxon>Ascomycota</taxon>
        <taxon>Saccharomycotina</taxon>
        <taxon>Saccharomycetes</taxon>
        <taxon>Saccharomycetales</taxon>
        <taxon>Saccharomycetaceae</taxon>
        <taxon>Lachancea</taxon>
    </lineage>
</organism>
<dbReference type="EMBL" id="LT598458">
    <property type="protein sequence ID" value="SCU91592.1"/>
    <property type="molecule type" value="Genomic_DNA"/>
</dbReference>
<feature type="compositionally biased region" description="Basic and acidic residues" evidence="1">
    <location>
        <begin position="280"/>
        <end position="291"/>
    </location>
</feature>
<feature type="compositionally biased region" description="Basic and acidic residues" evidence="1">
    <location>
        <begin position="214"/>
        <end position="241"/>
    </location>
</feature>
<accession>A0A1G4JLU3</accession>
<reference evidence="2 3" key="1">
    <citation type="submission" date="2016-03" db="EMBL/GenBank/DDBJ databases">
        <authorList>
            <person name="Devillers H."/>
        </authorList>
    </citation>
    <scope>NUCLEOTIDE SEQUENCE [LARGE SCALE GENOMIC DNA]</scope>
    <source>
        <strain evidence="2">CBS 10888</strain>
    </source>
</reference>
<evidence type="ECO:0000313" key="2">
    <source>
        <dbReference type="EMBL" id="SCU91592.1"/>
    </source>
</evidence>
<dbReference type="Proteomes" id="UP000190274">
    <property type="component" value="Chromosome F"/>
</dbReference>
<feature type="compositionally biased region" description="Polar residues" evidence="1">
    <location>
        <begin position="190"/>
        <end position="201"/>
    </location>
</feature>
<sequence>MNGEISNQKEPQSAKNGRFMDKPWFQQAYQMAKDFYAKDEALDPKDRLELSKMYVGISRAQLWGGWVGFAVVFGGPFGYQWHRTGAIKGVKVPRNFVLGLVAMALSAHGCGRVRYNAQVARLAPLAQTSEWDNEVEQPAAPQSRETRQYEMLKLLGYGMAPRWGHYFYSTYTNPERRLPNPSTLLKKMQSGEQQPQVSPFLNQRDPMGLYSGPGHDKKEGITPHREPTDLGESRSSWDKVRVQSGVNSSNSGSGWDQLRMRPQDGPDADDADDTDEFNELMERERRGEDTI</sequence>
<keyword evidence="3" id="KW-1185">Reference proteome</keyword>
<dbReference type="OrthoDB" id="4036490at2759"/>
<evidence type="ECO:0000256" key="1">
    <source>
        <dbReference type="SAM" id="MobiDB-lite"/>
    </source>
</evidence>
<gene>
    <name evidence="2" type="ORF">LADA_0F10880G</name>
</gene>